<accession>A0A9W9X235</accession>
<comment type="caution">
    <text evidence="12">The sequence shown here is derived from an EMBL/GenBank/DDBJ whole genome shotgun (WGS) entry which is preliminary data.</text>
</comment>
<protein>
    <recommendedName>
        <fullName evidence="1">non-specific serine/threonine protein kinase</fullName>
        <ecNumber evidence="1">2.7.11.1</ecNumber>
    </recommendedName>
</protein>
<dbReference type="PANTHER" id="PTHR47634">
    <property type="entry name" value="PROTEIN KINASE DOMAIN-CONTAINING PROTEIN-RELATED"/>
    <property type="match status" value="1"/>
</dbReference>
<feature type="binding site" evidence="9">
    <location>
        <position position="135"/>
    </location>
    <ligand>
        <name>ATP</name>
        <dbReference type="ChEBI" id="CHEBI:30616"/>
    </ligand>
</feature>
<dbReference type="PROSITE" id="PS00107">
    <property type="entry name" value="PROTEIN_KINASE_ATP"/>
    <property type="match status" value="1"/>
</dbReference>
<evidence type="ECO:0000256" key="8">
    <source>
        <dbReference type="ARBA" id="ARBA00048679"/>
    </source>
</evidence>
<evidence type="ECO:0000313" key="12">
    <source>
        <dbReference type="EMBL" id="KAJ5480958.1"/>
    </source>
</evidence>
<evidence type="ECO:0000256" key="5">
    <source>
        <dbReference type="ARBA" id="ARBA00022777"/>
    </source>
</evidence>
<evidence type="ECO:0000256" key="1">
    <source>
        <dbReference type="ARBA" id="ARBA00012513"/>
    </source>
</evidence>
<dbReference type="InterPro" id="IPR000719">
    <property type="entry name" value="Prot_kinase_dom"/>
</dbReference>
<dbReference type="Pfam" id="PF00069">
    <property type="entry name" value="Pkinase"/>
    <property type="match status" value="2"/>
</dbReference>
<dbReference type="GO" id="GO:0004674">
    <property type="term" value="F:protein serine/threonine kinase activity"/>
    <property type="evidence" value="ECO:0007669"/>
    <property type="project" value="UniProtKB-KW"/>
</dbReference>
<evidence type="ECO:0000259" key="11">
    <source>
        <dbReference type="PROSITE" id="PS50011"/>
    </source>
</evidence>
<dbReference type="InterPro" id="IPR017441">
    <property type="entry name" value="Protein_kinase_ATP_BS"/>
</dbReference>
<evidence type="ECO:0000313" key="13">
    <source>
        <dbReference type="Proteomes" id="UP001148312"/>
    </source>
</evidence>
<dbReference type="RefSeq" id="XP_056788388.1">
    <property type="nucleotide sequence ID" value="XM_056936453.1"/>
</dbReference>
<reference evidence="12" key="2">
    <citation type="journal article" date="2023" name="IMA Fungus">
        <title>Comparative genomic study of the Penicillium genus elucidates a diverse pangenome and 15 lateral gene transfer events.</title>
        <authorList>
            <person name="Petersen C."/>
            <person name="Sorensen T."/>
            <person name="Nielsen M.R."/>
            <person name="Sondergaard T.E."/>
            <person name="Sorensen J.L."/>
            <person name="Fitzpatrick D.A."/>
            <person name="Frisvad J.C."/>
            <person name="Nielsen K.L."/>
        </authorList>
    </citation>
    <scope>NUCLEOTIDE SEQUENCE</scope>
    <source>
        <strain evidence="12">IBT 30728</strain>
    </source>
</reference>
<evidence type="ECO:0000256" key="2">
    <source>
        <dbReference type="ARBA" id="ARBA00022527"/>
    </source>
</evidence>
<comment type="catalytic activity">
    <reaction evidence="7">
        <text>L-threonyl-[protein] + ATP = O-phospho-L-threonyl-[protein] + ADP + H(+)</text>
        <dbReference type="Rhea" id="RHEA:46608"/>
        <dbReference type="Rhea" id="RHEA-COMP:11060"/>
        <dbReference type="Rhea" id="RHEA-COMP:11605"/>
        <dbReference type="ChEBI" id="CHEBI:15378"/>
        <dbReference type="ChEBI" id="CHEBI:30013"/>
        <dbReference type="ChEBI" id="CHEBI:30616"/>
        <dbReference type="ChEBI" id="CHEBI:61977"/>
        <dbReference type="ChEBI" id="CHEBI:456216"/>
        <dbReference type="EC" id="2.7.11.1"/>
    </reaction>
</comment>
<proteinExistence type="predicted"/>
<dbReference type="InterPro" id="IPR051334">
    <property type="entry name" value="SRPK"/>
</dbReference>
<dbReference type="GO" id="GO:0000245">
    <property type="term" value="P:spliceosomal complex assembly"/>
    <property type="evidence" value="ECO:0007669"/>
    <property type="project" value="TreeGrafter"/>
</dbReference>
<dbReference type="GeneID" id="81626702"/>
<gene>
    <name evidence="12" type="ORF">N7539_006852</name>
</gene>
<feature type="compositionally biased region" description="Basic and acidic residues" evidence="10">
    <location>
        <begin position="25"/>
        <end position="61"/>
    </location>
</feature>
<dbReference type="PANTHER" id="PTHR47634:SF9">
    <property type="entry name" value="PROTEIN KINASE DOMAIN-CONTAINING PROTEIN-RELATED"/>
    <property type="match status" value="1"/>
</dbReference>
<feature type="region of interest" description="Disordered" evidence="10">
    <location>
        <begin position="1"/>
        <end position="61"/>
    </location>
</feature>
<dbReference type="SUPFAM" id="SSF56112">
    <property type="entry name" value="Protein kinase-like (PK-like)"/>
    <property type="match status" value="1"/>
</dbReference>
<dbReference type="GO" id="GO:0050684">
    <property type="term" value="P:regulation of mRNA processing"/>
    <property type="evidence" value="ECO:0007669"/>
    <property type="project" value="TreeGrafter"/>
</dbReference>
<sequence>MSTTDTENSKTPENKGMESQPVESKTAESKTTESKITESKTTESKLADSKSVKGEVTESKSPDREARLPLYLFIEDVETLEHYQPGGYHPVKIGDYFHSRYRVIHKLGYGSYSTIWLARDEELDTFVALKICVAKSSLREMEILIMLQLHRAVLSQNPANAMIKAMIPTILDNFTIHGPNGSHPCYVTALAMASLSDTKEASRKRLFKPDVARSLAAQLALTLDYVHAQGVVHGDLHLRNILLKVLPEHQELTIEQLYNKYRPPELEPVIRLDGNPLPPGVPTHGVQYIWLGKRSEDIMRSEARLLLSDFGESFRPATEPKYHSNAPLIVRPPEARFEPEKPLSFSSDIWSLACVIWEIIAQRSLFEGWFMTDDDMTREHVEALGILPPEWWNKWEARRDHFQEDGTPLSQEYRPLNLRFEDSVQEPRTKNGLSPLDAEERDAILKMVRPMLSFRPEDRPNMQQILKSEWMVKWALPEYHKLIDNASISHGLPPEEPQTSHDAD</sequence>
<dbReference type="Gene3D" id="3.30.200.20">
    <property type="entry name" value="Phosphorylase Kinase, domain 1"/>
    <property type="match status" value="1"/>
</dbReference>
<reference evidence="12" key="1">
    <citation type="submission" date="2022-12" db="EMBL/GenBank/DDBJ databases">
        <authorList>
            <person name="Petersen C."/>
        </authorList>
    </citation>
    <scope>NUCLEOTIDE SEQUENCE</scope>
    <source>
        <strain evidence="12">IBT 30728</strain>
    </source>
</reference>
<keyword evidence="13" id="KW-1185">Reference proteome</keyword>
<evidence type="ECO:0000256" key="4">
    <source>
        <dbReference type="ARBA" id="ARBA00022741"/>
    </source>
</evidence>
<keyword evidence="2" id="KW-0723">Serine/threonine-protein kinase</keyword>
<dbReference type="PROSITE" id="PS50011">
    <property type="entry name" value="PROTEIN_KINASE_DOM"/>
    <property type="match status" value="1"/>
</dbReference>
<dbReference type="InterPro" id="IPR011009">
    <property type="entry name" value="Kinase-like_dom_sf"/>
</dbReference>
<dbReference type="EMBL" id="JAPWDQ010000009">
    <property type="protein sequence ID" value="KAJ5480958.1"/>
    <property type="molecule type" value="Genomic_DNA"/>
</dbReference>
<dbReference type="EC" id="2.7.11.1" evidence="1"/>
<keyword evidence="6 9" id="KW-0067">ATP-binding</keyword>
<dbReference type="Proteomes" id="UP001148312">
    <property type="component" value="Unassembled WGS sequence"/>
</dbReference>
<evidence type="ECO:0000256" key="9">
    <source>
        <dbReference type="PROSITE-ProRule" id="PRU10141"/>
    </source>
</evidence>
<feature type="compositionally biased region" description="Basic and acidic residues" evidence="10">
    <location>
        <begin position="7"/>
        <end position="16"/>
    </location>
</feature>
<comment type="catalytic activity">
    <reaction evidence="8">
        <text>L-seryl-[protein] + ATP = O-phospho-L-seryl-[protein] + ADP + H(+)</text>
        <dbReference type="Rhea" id="RHEA:17989"/>
        <dbReference type="Rhea" id="RHEA-COMP:9863"/>
        <dbReference type="Rhea" id="RHEA-COMP:11604"/>
        <dbReference type="ChEBI" id="CHEBI:15378"/>
        <dbReference type="ChEBI" id="CHEBI:29999"/>
        <dbReference type="ChEBI" id="CHEBI:30616"/>
        <dbReference type="ChEBI" id="CHEBI:83421"/>
        <dbReference type="ChEBI" id="CHEBI:456216"/>
        <dbReference type="EC" id="2.7.11.1"/>
    </reaction>
</comment>
<keyword evidence="3" id="KW-0808">Transferase</keyword>
<dbReference type="GO" id="GO:0005524">
    <property type="term" value="F:ATP binding"/>
    <property type="evidence" value="ECO:0007669"/>
    <property type="project" value="UniProtKB-UniRule"/>
</dbReference>
<feature type="domain" description="Protein kinase" evidence="11">
    <location>
        <begin position="101"/>
        <end position="471"/>
    </location>
</feature>
<evidence type="ECO:0000256" key="10">
    <source>
        <dbReference type="SAM" id="MobiDB-lite"/>
    </source>
</evidence>
<keyword evidence="4 9" id="KW-0547">Nucleotide-binding</keyword>
<evidence type="ECO:0000256" key="3">
    <source>
        <dbReference type="ARBA" id="ARBA00022679"/>
    </source>
</evidence>
<dbReference type="AlphaFoldDB" id="A0A9W9X235"/>
<organism evidence="12 13">
    <name type="scientific">Penicillium diatomitis</name>
    <dbReference type="NCBI Taxonomy" id="2819901"/>
    <lineage>
        <taxon>Eukaryota</taxon>
        <taxon>Fungi</taxon>
        <taxon>Dikarya</taxon>
        <taxon>Ascomycota</taxon>
        <taxon>Pezizomycotina</taxon>
        <taxon>Eurotiomycetes</taxon>
        <taxon>Eurotiomycetidae</taxon>
        <taxon>Eurotiales</taxon>
        <taxon>Aspergillaceae</taxon>
        <taxon>Penicillium</taxon>
    </lineage>
</organism>
<keyword evidence="5" id="KW-0418">Kinase</keyword>
<dbReference type="Gene3D" id="1.10.510.10">
    <property type="entry name" value="Transferase(Phosphotransferase) domain 1"/>
    <property type="match status" value="1"/>
</dbReference>
<evidence type="ECO:0000256" key="7">
    <source>
        <dbReference type="ARBA" id="ARBA00047899"/>
    </source>
</evidence>
<evidence type="ECO:0000256" key="6">
    <source>
        <dbReference type="ARBA" id="ARBA00022840"/>
    </source>
</evidence>
<name>A0A9W9X235_9EURO</name>